<reference evidence="1 2" key="1">
    <citation type="submission" date="2017-07" db="EMBL/GenBank/DDBJ databases">
        <title>Phylogenetic study on the rhizospheric bacterium Ochrobactrum sp. A44.</title>
        <authorList>
            <person name="Krzyzanowska D.M."/>
            <person name="Ossowicki A."/>
            <person name="Rajewska M."/>
            <person name="Maciag T."/>
            <person name="Kaczynski Z."/>
            <person name="Czerwicka M."/>
            <person name="Jafra S."/>
        </authorList>
    </citation>
    <scope>NUCLEOTIDE SEQUENCE [LARGE SCALE GENOMIC DNA]</scope>
    <source>
        <strain evidence="1 2">CCUG 30717</strain>
    </source>
</reference>
<evidence type="ECO:0000313" key="1">
    <source>
        <dbReference type="EMBL" id="OYR23617.1"/>
    </source>
</evidence>
<gene>
    <name evidence="1" type="ORF">CEV34_3621</name>
</gene>
<keyword evidence="2" id="KW-1185">Reference proteome</keyword>
<sequence length="53" mass="5601">MGTSPSIHILRHVLTGLARHLTIANIGTGAMVPIEVLSIGRSTGTEIDVNMTF</sequence>
<comment type="caution">
    <text evidence="1">The sequence shown here is derived from an EMBL/GenBank/DDBJ whole genome shotgun (WGS) entry which is preliminary data.</text>
</comment>
<dbReference type="Proteomes" id="UP000216188">
    <property type="component" value="Unassembled WGS sequence"/>
</dbReference>
<accession>A0A256G909</accession>
<dbReference type="AlphaFoldDB" id="A0A256G909"/>
<organism evidence="1 2">
    <name type="scientific">Brucella pseudogrignonensis</name>
    <dbReference type="NCBI Taxonomy" id="419475"/>
    <lineage>
        <taxon>Bacteria</taxon>
        <taxon>Pseudomonadati</taxon>
        <taxon>Pseudomonadota</taxon>
        <taxon>Alphaproteobacteria</taxon>
        <taxon>Hyphomicrobiales</taxon>
        <taxon>Brucellaceae</taxon>
        <taxon>Brucella/Ochrobactrum group</taxon>
        <taxon>Brucella</taxon>
    </lineage>
</organism>
<name>A0A256G909_9HYPH</name>
<dbReference type="EMBL" id="NNRM01000039">
    <property type="protein sequence ID" value="OYR23617.1"/>
    <property type="molecule type" value="Genomic_DNA"/>
</dbReference>
<evidence type="ECO:0000313" key="2">
    <source>
        <dbReference type="Proteomes" id="UP000216188"/>
    </source>
</evidence>
<protein>
    <submittedName>
        <fullName evidence="1">Uncharacterized protein</fullName>
    </submittedName>
</protein>
<proteinExistence type="predicted"/>